<reference evidence="3 4" key="1">
    <citation type="submission" date="2016-10" db="EMBL/GenBank/DDBJ databases">
        <authorList>
            <person name="de Groot N.N."/>
        </authorList>
    </citation>
    <scope>NUCLEOTIDE SEQUENCE [LARGE SCALE GENOMIC DNA]</scope>
    <source>
        <strain evidence="3 4">DSM 12272</strain>
    </source>
</reference>
<dbReference type="STRING" id="94869.SAMN04488529_1098"/>
<dbReference type="OrthoDB" id="1258529at2"/>
<dbReference type="Proteomes" id="UP000198597">
    <property type="component" value="Unassembled WGS sequence"/>
</dbReference>
<sequence>MENMENMEIGQVPLINEIYEENKSLNINLQDIKINTKEISVDVIEHNETNDSYKDVQQHKQNSFNNEETRASNDNRNNCSEKPLYHYVIEYLNILCGTNYKVTTVKNEKLINARIKEGYGLEDFQNIISAKANEWLDSDMEKYLRPETLFGTKFEGYVNEFNMNMKSCVINNNLESKAGNFNGYRDNSSSNLYKNNNDGKGGQAYGGKFKDARNNRTNQVNGDEEKASRWSQGSNTSNRSLTAEEREWAERELF</sequence>
<feature type="region of interest" description="Disordered" evidence="1">
    <location>
        <begin position="189"/>
        <end position="254"/>
    </location>
</feature>
<evidence type="ECO:0000313" key="4">
    <source>
        <dbReference type="Proteomes" id="UP000198597"/>
    </source>
</evidence>
<dbReference type="EMBL" id="FNJM01000009">
    <property type="protein sequence ID" value="SDP60348.1"/>
    <property type="molecule type" value="Genomic_DNA"/>
</dbReference>
<dbReference type="InterPro" id="IPR011741">
    <property type="entry name" value="Phg_2220_C"/>
</dbReference>
<organism evidence="3 4">
    <name type="scientific">Clostridium gasigenes</name>
    <dbReference type="NCBI Taxonomy" id="94869"/>
    <lineage>
        <taxon>Bacteria</taxon>
        <taxon>Bacillati</taxon>
        <taxon>Bacillota</taxon>
        <taxon>Clostridia</taxon>
        <taxon>Eubacteriales</taxon>
        <taxon>Clostridiaceae</taxon>
        <taxon>Clostridium</taxon>
    </lineage>
</organism>
<gene>
    <name evidence="3" type="ORF">SAMN04488529_1098</name>
</gene>
<dbReference type="RefSeq" id="WP_089970883.1">
    <property type="nucleotide sequence ID" value="NZ_FNJM01000009.1"/>
</dbReference>
<evidence type="ECO:0000259" key="2">
    <source>
        <dbReference type="Pfam" id="PF09524"/>
    </source>
</evidence>
<feature type="compositionally biased region" description="Polar residues" evidence="1">
    <location>
        <begin position="229"/>
        <end position="241"/>
    </location>
</feature>
<name>A0A1H0U319_9CLOT</name>
<feature type="domain" description="Phage conserved hypothetical protein C-terminal" evidence="2">
    <location>
        <begin position="88"/>
        <end position="159"/>
    </location>
</feature>
<dbReference type="NCBIfam" id="TIGR02220">
    <property type="entry name" value="phg_TIGR02220"/>
    <property type="match status" value="1"/>
</dbReference>
<feature type="compositionally biased region" description="Basic and acidic residues" evidence="1">
    <location>
        <begin position="242"/>
        <end position="254"/>
    </location>
</feature>
<dbReference type="AlphaFoldDB" id="A0A1H0U319"/>
<proteinExistence type="predicted"/>
<protein>
    <recommendedName>
        <fullName evidence="2">Phage conserved hypothetical protein C-terminal domain-containing protein</fullName>
    </recommendedName>
</protein>
<feature type="compositionally biased region" description="Polar residues" evidence="1">
    <location>
        <begin position="189"/>
        <end position="198"/>
    </location>
</feature>
<evidence type="ECO:0000256" key="1">
    <source>
        <dbReference type="SAM" id="MobiDB-lite"/>
    </source>
</evidence>
<evidence type="ECO:0000313" key="3">
    <source>
        <dbReference type="EMBL" id="SDP60348.1"/>
    </source>
</evidence>
<accession>A0A1H0U319</accession>
<keyword evidence="4" id="KW-1185">Reference proteome</keyword>
<dbReference type="Pfam" id="PF09524">
    <property type="entry name" value="Phg_2220_C"/>
    <property type="match status" value="1"/>
</dbReference>